<feature type="domain" description="Cupin type-2" evidence="1">
    <location>
        <begin position="68"/>
        <end position="120"/>
    </location>
</feature>
<dbReference type="Gene3D" id="2.60.120.10">
    <property type="entry name" value="Jelly Rolls"/>
    <property type="match status" value="1"/>
</dbReference>
<dbReference type="AlphaFoldDB" id="I2C3W2"/>
<gene>
    <name evidence="2" type="ORF">MUS_1316</name>
</gene>
<evidence type="ECO:0000259" key="1">
    <source>
        <dbReference type="Pfam" id="PF07883"/>
    </source>
</evidence>
<proteinExistence type="predicted"/>
<dbReference type="CDD" id="cd02219">
    <property type="entry name" value="cupin_YjlB-like"/>
    <property type="match status" value="1"/>
</dbReference>
<evidence type="ECO:0000313" key="3">
    <source>
        <dbReference type="Proteomes" id="UP000002878"/>
    </source>
</evidence>
<dbReference type="InterPro" id="IPR011051">
    <property type="entry name" value="RmlC_Cupin_sf"/>
</dbReference>
<dbReference type="PANTHER" id="PTHR36448:SF2">
    <property type="entry name" value="CUPIN TYPE-1 DOMAIN-CONTAINING PROTEIN"/>
    <property type="match status" value="1"/>
</dbReference>
<dbReference type="Pfam" id="PF07883">
    <property type="entry name" value="Cupin_2"/>
    <property type="match status" value="1"/>
</dbReference>
<dbReference type="EMBL" id="CP003332">
    <property type="protein sequence ID" value="AFJ61336.1"/>
    <property type="molecule type" value="Genomic_DNA"/>
</dbReference>
<dbReference type="InterPro" id="IPR014500">
    <property type="entry name" value="UCP019307_cupin"/>
</dbReference>
<accession>I2C3W2</accession>
<protein>
    <recommendedName>
        <fullName evidence="1">Cupin type-2 domain-containing protein</fullName>
    </recommendedName>
</protein>
<dbReference type="InterPro" id="IPR013096">
    <property type="entry name" value="Cupin_2"/>
</dbReference>
<sequence length="178" mass="19764">MMNGKQTYTEVKTVQKEDIQVLYFEDDGRIPNNPNLPLVIYKAVFNEETVQKAESVLRRHDWSNSWTGGVFPYHHFHSTTHEVLVAVKGNAVLRFGGEQGADAVLQMGDAAVIPAGTGHKKLSGSSDFTVIGAYPGGRQYDTKTEKNDRTSEEISRVPLPECDPFTGKSGPLLKLWEK</sequence>
<dbReference type="Proteomes" id="UP000002878">
    <property type="component" value="Chromosome"/>
</dbReference>
<dbReference type="PIRSF" id="PIRSF019307">
    <property type="entry name" value="UCP019307"/>
    <property type="match status" value="1"/>
</dbReference>
<dbReference type="HOGENOM" id="CLU_084522_1_0_9"/>
<name>I2C3W2_BACAY</name>
<dbReference type="InterPro" id="IPR014710">
    <property type="entry name" value="RmlC-like_jellyroll"/>
</dbReference>
<dbReference type="PANTHER" id="PTHR36448">
    <property type="entry name" value="BLR7373 PROTEIN"/>
    <property type="match status" value="1"/>
</dbReference>
<dbReference type="KEGG" id="bqy:MUS_1316"/>
<organism evidence="2 3">
    <name type="scientific">Bacillus amyloliquefaciens (strain Y2)</name>
    <name type="common">Bacillus amyloliquefaciens subsp. plantarum (strain B9601-Y2)</name>
    <dbReference type="NCBI Taxonomy" id="1155777"/>
    <lineage>
        <taxon>Bacteria</taxon>
        <taxon>Bacillati</taxon>
        <taxon>Bacillota</taxon>
        <taxon>Bacilli</taxon>
        <taxon>Bacillales</taxon>
        <taxon>Bacillaceae</taxon>
        <taxon>Bacillus</taxon>
        <taxon>Bacillus amyloliquefaciens group</taxon>
    </lineage>
</organism>
<dbReference type="InterPro" id="IPR047121">
    <property type="entry name" value="YjiB-like"/>
</dbReference>
<reference evidence="2 3" key="1">
    <citation type="journal article" date="2012" name="J. Biotechnol.">
        <title>Genome sequence of the plant growth promoting strain Bacillus amyloliquefaciens subsp. plantarum B9601-Y2 and expression of mersacidin and other secondary metabolites.</title>
        <authorList>
            <person name="He P."/>
            <person name="Hao K."/>
            <person name="Blom J."/>
            <person name="Ruckert C."/>
            <person name="Vater J."/>
            <person name="Mao Z."/>
            <person name="Wu Y."/>
            <person name="Hou M."/>
            <person name="He P."/>
            <person name="He Y."/>
            <person name="Borriss R."/>
        </authorList>
    </citation>
    <scope>NUCLEOTIDE SEQUENCE [LARGE SCALE GENOMIC DNA]</scope>
    <source>
        <strain evidence="2">Y2</strain>
    </source>
</reference>
<dbReference type="SUPFAM" id="SSF51182">
    <property type="entry name" value="RmlC-like cupins"/>
    <property type="match status" value="1"/>
</dbReference>
<evidence type="ECO:0000313" key="2">
    <source>
        <dbReference type="EMBL" id="AFJ61336.1"/>
    </source>
</evidence>
<dbReference type="PATRIC" id="fig|1126211.3.peg.1243"/>